<dbReference type="Proteomes" id="UP000187209">
    <property type="component" value="Unassembled WGS sequence"/>
</dbReference>
<feature type="transmembrane region" description="Helical" evidence="5">
    <location>
        <begin position="146"/>
        <end position="167"/>
    </location>
</feature>
<dbReference type="GO" id="GO:0005254">
    <property type="term" value="F:chloride channel activity"/>
    <property type="evidence" value="ECO:0007669"/>
    <property type="project" value="TreeGrafter"/>
</dbReference>
<evidence type="ECO:0000256" key="2">
    <source>
        <dbReference type="ARBA" id="ARBA00022692"/>
    </source>
</evidence>
<sequence length="221" mass="25472">MQRNFRRTSSETINYRSPSSKSDIEILRDQIDNQIQLPPYITRDVDGTLGDYLQISILYGYITLFAVAFPLSGILTFIGVIIETYVDRYKLLYMVRRPLPLGAKNINKWKVVLVFNSIASIVTNAAIICFTMPTFSNWESAKNNKFLVYACFCIFMLLLRAAIAFGVPDIPLKYHLILKRHQKIAQKFIKGWEVVKTKGGITNVYVNPTIYCVQRSEKYYN</sequence>
<evidence type="ECO:0000256" key="4">
    <source>
        <dbReference type="ARBA" id="ARBA00023136"/>
    </source>
</evidence>
<keyword evidence="2 5" id="KW-0812">Transmembrane</keyword>
<dbReference type="OrthoDB" id="414468at2759"/>
<comment type="caution">
    <text evidence="7">The sequence shown here is derived from an EMBL/GenBank/DDBJ whole genome shotgun (WGS) entry which is preliminary data.</text>
</comment>
<evidence type="ECO:0000256" key="3">
    <source>
        <dbReference type="ARBA" id="ARBA00022989"/>
    </source>
</evidence>
<feature type="domain" description="Anoctamin transmembrane" evidence="6">
    <location>
        <begin position="23"/>
        <end position="180"/>
    </location>
</feature>
<dbReference type="AlphaFoldDB" id="A0A1R2C6C5"/>
<dbReference type="InterPro" id="IPR049452">
    <property type="entry name" value="Anoctamin_TM"/>
</dbReference>
<proteinExistence type="predicted"/>
<dbReference type="EMBL" id="MPUH01000265">
    <property type="protein sequence ID" value="OMJ84573.1"/>
    <property type="molecule type" value="Genomic_DNA"/>
</dbReference>
<evidence type="ECO:0000259" key="6">
    <source>
        <dbReference type="Pfam" id="PF04547"/>
    </source>
</evidence>
<organism evidence="7 8">
    <name type="scientific">Stentor coeruleus</name>
    <dbReference type="NCBI Taxonomy" id="5963"/>
    <lineage>
        <taxon>Eukaryota</taxon>
        <taxon>Sar</taxon>
        <taxon>Alveolata</taxon>
        <taxon>Ciliophora</taxon>
        <taxon>Postciliodesmatophora</taxon>
        <taxon>Heterotrichea</taxon>
        <taxon>Heterotrichida</taxon>
        <taxon>Stentoridae</taxon>
        <taxon>Stentor</taxon>
    </lineage>
</organism>
<feature type="transmembrane region" description="Helical" evidence="5">
    <location>
        <begin position="58"/>
        <end position="86"/>
    </location>
</feature>
<dbReference type="Pfam" id="PF04547">
    <property type="entry name" value="Anoctamin"/>
    <property type="match status" value="1"/>
</dbReference>
<protein>
    <recommendedName>
        <fullName evidence="6">Anoctamin transmembrane domain-containing protein</fullName>
    </recommendedName>
</protein>
<dbReference type="InterPro" id="IPR007632">
    <property type="entry name" value="Anoctamin"/>
</dbReference>
<reference evidence="7 8" key="1">
    <citation type="submission" date="2016-11" db="EMBL/GenBank/DDBJ databases">
        <title>The macronuclear genome of Stentor coeruleus: a giant cell with tiny introns.</title>
        <authorList>
            <person name="Slabodnick M."/>
            <person name="Ruby J.G."/>
            <person name="Reiff S.B."/>
            <person name="Swart E.C."/>
            <person name="Gosai S."/>
            <person name="Prabakaran S."/>
            <person name="Witkowska E."/>
            <person name="Larue G.E."/>
            <person name="Fisher S."/>
            <person name="Freeman R.M."/>
            <person name="Gunawardena J."/>
            <person name="Chu W."/>
            <person name="Stover N.A."/>
            <person name="Gregory B.D."/>
            <person name="Nowacki M."/>
            <person name="Derisi J."/>
            <person name="Roy S.W."/>
            <person name="Marshall W.F."/>
            <person name="Sood P."/>
        </authorList>
    </citation>
    <scope>NUCLEOTIDE SEQUENCE [LARGE SCALE GENOMIC DNA]</scope>
    <source>
        <strain evidence="7">WM001</strain>
    </source>
</reference>
<evidence type="ECO:0000313" key="7">
    <source>
        <dbReference type="EMBL" id="OMJ84573.1"/>
    </source>
</evidence>
<keyword evidence="3 5" id="KW-1133">Transmembrane helix</keyword>
<gene>
    <name evidence="7" type="ORF">SteCoe_14313</name>
</gene>
<keyword evidence="4 5" id="KW-0472">Membrane</keyword>
<dbReference type="PANTHER" id="PTHR12308">
    <property type="entry name" value="ANOCTAMIN"/>
    <property type="match status" value="1"/>
</dbReference>
<name>A0A1R2C6C5_9CILI</name>
<dbReference type="GO" id="GO:0016020">
    <property type="term" value="C:membrane"/>
    <property type="evidence" value="ECO:0007669"/>
    <property type="project" value="UniProtKB-SubCell"/>
</dbReference>
<comment type="subcellular location">
    <subcellularLocation>
        <location evidence="1">Membrane</location>
        <topology evidence="1">Multi-pass membrane protein</topology>
    </subcellularLocation>
</comment>
<keyword evidence="8" id="KW-1185">Reference proteome</keyword>
<dbReference type="PANTHER" id="PTHR12308:SF73">
    <property type="entry name" value="ANOCTAMIN"/>
    <property type="match status" value="1"/>
</dbReference>
<evidence type="ECO:0000256" key="1">
    <source>
        <dbReference type="ARBA" id="ARBA00004141"/>
    </source>
</evidence>
<accession>A0A1R2C6C5</accession>
<feature type="transmembrane region" description="Helical" evidence="5">
    <location>
        <begin position="111"/>
        <end position="134"/>
    </location>
</feature>
<evidence type="ECO:0000313" key="8">
    <source>
        <dbReference type="Proteomes" id="UP000187209"/>
    </source>
</evidence>
<evidence type="ECO:0000256" key="5">
    <source>
        <dbReference type="SAM" id="Phobius"/>
    </source>
</evidence>